<feature type="compositionally biased region" description="Low complexity" evidence="1">
    <location>
        <begin position="226"/>
        <end position="236"/>
    </location>
</feature>
<dbReference type="Pfam" id="PF19541">
    <property type="entry name" value="DUF6065"/>
    <property type="match status" value="1"/>
</dbReference>
<evidence type="ECO:0000313" key="2">
    <source>
        <dbReference type="EMBL" id="MFC6064371.1"/>
    </source>
</evidence>
<evidence type="ECO:0000313" key="3">
    <source>
        <dbReference type="Proteomes" id="UP001596139"/>
    </source>
</evidence>
<organism evidence="2 3">
    <name type="scientific">Streptomyces ochraceiscleroticus</name>
    <dbReference type="NCBI Taxonomy" id="47761"/>
    <lineage>
        <taxon>Bacteria</taxon>
        <taxon>Bacillati</taxon>
        <taxon>Actinomycetota</taxon>
        <taxon>Actinomycetes</taxon>
        <taxon>Kitasatosporales</taxon>
        <taxon>Streptomycetaceae</taxon>
        <taxon>Streptomyces</taxon>
    </lineage>
</organism>
<sequence>MTDPDGLDFIAYELHQNTGYTLVPAPPARSWMRETPASFAHRCLPLVVANQAGWLILNGWTVRCRWDTDAFDGVTVDHPTPAPLHQAVSHFGSGIVTWNLPFLFRTPPGYHLLVRGPANHVKDGAVALEGIVETDRTTSTFTMNWKLTRKDVWTVFEHGEPLCMLVPHRDGELERFRPSVLPIAADPRLAADYERWTRNRADFLRDLSRPGSAAQQAGWQQDYLRGRTAAGRPAAPRTRRRLRRFTRPGTDETEAGEADARHRSDH</sequence>
<dbReference type="Proteomes" id="UP001596139">
    <property type="component" value="Unassembled WGS sequence"/>
</dbReference>
<name>A0ABW1MKK3_9ACTN</name>
<reference evidence="3" key="1">
    <citation type="journal article" date="2019" name="Int. J. Syst. Evol. Microbiol.">
        <title>The Global Catalogue of Microorganisms (GCM) 10K type strain sequencing project: providing services to taxonomists for standard genome sequencing and annotation.</title>
        <authorList>
            <consortium name="The Broad Institute Genomics Platform"/>
            <consortium name="The Broad Institute Genome Sequencing Center for Infectious Disease"/>
            <person name="Wu L."/>
            <person name="Ma J."/>
        </authorList>
    </citation>
    <scope>NUCLEOTIDE SEQUENCE [LARGE SCALE GENOMIC DNA]</scope>
    <source>
        <strain evidence="3">CGMCC 1.15180</strain>
    </source>
</reference>
<dbReference type="InterPro" id="IPR045709">
    <property type="entry name" value="DUF6065"/>
</dbReference>
<feature type="compositionally biased region" description="Basic residues" evidence="1">
    <location>
        <begin position="237"/>
        <end position="246"/>
    </location>
</feature>
<protein>
    <submittedName>
        <fullName evidence="2">DUF6065 family protein</fullName>
    </submittedName>
</protein>
<gene>
    <name evidence="2" type="ORF">ACFP4F_17710</name>
</gene>
<evidence type="ECO:0000256" key="1">
    <source>
        <dbReference type="SAM" id="MobiDB-lite"/>
    </source>
</evidence>
<feature type="region of interest" description="Disordered" evidence="1">
    <location>
        <begin position="208"/>
        <end position="266"/>
    </location>
</feature>
<keyword evidence="3" id="KW-1185">Reference proteome</keyword>
<dbReference type="EMBL" id="JBHSPX010000004">
    <property type="protein sequence ID" value="MFC6064371.1"/>
    <property type="molecule type" value="Genomic_DNA"/>
</dbReference>
<dbReference type="RefSeq" id="WP_051862607.1">
    <property type="nucleotide sequence ID" value="NZ_JBHSPX010000004.1"/>
</dbReference>
<proteinExistence type="predicted"/>
<accession>A0ABW1MKK3</accession>
<comment type="caution">
    <text evidence="2">The sequence shown here is derived from an EMBL/GenBank/DDBJ whole genome shotgun (WGS) entry which is preliminary data.</text>
</comment>